<proteinExistence type="predicted"/>
<protein>
    <submittedName>
        <fullName evidence="1">Uncharacterized protein</fullName>
    </submittedName>
</protein>
<dbReference type="HOGENOM" id="CLU_2730429_0_0_2"/>
<organism evidence="1 2">
    <name type="scientific">Methanosarcina mazei (strain ATCC BAA-159 / DSM 3647 / Goe1 / Go1 / JCM 11833 / OCM 88)</name>
    <name type="common">Methanosarcina frisia</name>
    <dbReference type="NCBI Taxonomy" id="192952"/>
    <lineage>
        <taxon>Archaea</taxon>
        <taxon>Methanobacteriati</taxon>
        <taxon>Methanobacteriota</taxon>
        <taxon>Stenosarchaea group</taxon>
        <taxon>Methanomicrobia</taxon>
        <taxon>Methanosarcinales</taxon>
        <taxon>Methanosarcinaceae</taxon>
        <taxon>Methanosarcina</taxon>
    </lineage>
</organism>
<sequence>MGGFNPCFSGSCSRIKRKLLLKPCNLVSILVLVDLAHECIPLISALQPYRVSILVLVDLAHECNTATNRRA</sequence>
<dbReference type="Proteomes" id="UP000000595">
    <property type="component" value="Chromosome"/>
</dbReference>
<accession>Q8PRT0</accession>
<evidence type="ECO:0000313" key="2">
    <source>
        <dbReference type="Proteomes" id="UP000000595"/>
    </source>
</evidence>
<dbReference type="EMBL" id="AE008384">
    <property type="protein sequence ID" value="AAM33059.1"/>
    <property type="molecule type" value="Genomic_DNA"/>
</dbReference>
<name>Q8PRT0_METMA</name>
<dbReference type="KEGG" id="mma:MM_3363"/>
<gene>
    <name evidence="1" type="ordered locus">MM_3363</name>
</gene>
<dbReference type="AlphaFoldDB" id="Q8PRT0"/>
<evidence type="ECO:0000313" key="1">
    <source>
        <dbReference type="EMBL" id="AAM33059.1"/>
    </source>
</evidence>
<reference evidence="1 2" key="1">
    <citation type="journal article" date="2002" name="J. Mol. Microbiol. Biotechnol.">
        <title>The genome of Methanosarcina mazei: evidence for lateral gene transfer between Bacteria and Archaea.</title>
        <authorList>
            <person name="Deppenmeier U."/>
            <person name="Johann A."/>
            <person name="Hartsch T."/>
            <person name="Merkl R."/>
            <person name="Schmitz R.A."/>
            <person name="Martinez-Arias R."/>
            <person name="Henne A."/>
            <person name="Wiezer A."/>
            <person name="Baumer S."/>
            <person name="Jacobi C."/>
            <person name="Bruggemann H."/>
            <person name="Lienard T."/>
            <person name="Christmann A."/>
            <person name="Bomeke M."/>
            <person name="Steckel S."/>
            <person name="Bhattacharyya A."/>
            <person name="Lykidis A."/>
            <person name="Overbeek R."/>
            <person name="Klenk H.P."/>
            <person name="Gunsalus R.P."/>
            <person name="Fritz H.J."/>
            <person name="Gottschalk G."/>
        </authorList>
    </citation>
    <scope>NUCLEOTIDE SEQUENCE [LARGE SCALE GENOMIC DNA]</scope>
    <source>
        <strain evidence="2">ATCC BAA-159 / DSM 3647 / Goe1 / Go1 / JCM 11833 / OCM 88</strain>
    </source>
</reference>